<dbReference type="AlphaFoldDB" id="A0A1M7ZVX9"/>
<comment type="similarity">
    <text evidence="1">Belongs to the TolB family.</text>
</comment>
<keyword evidence="2" id="KW-0732">Signal</keyword>
<dbReference type="InterPro" id="IPR011042">
    <property type="entry name" value="6-blade_b-propeller_TolB-like"/>
</dbReference>
<name>A0A1M7ZVX9_9FLAO</name>
<dbReference type="EMBL" id="FRYK01000002">
    <property type="protein sequence ID" value="SHO73045.1"/>
    <property type="molecule type" value="Genomic_DNA"/>
</dbReference>
<gene>
    <name evidence="3" type="ORF">SAMN05443547_1395</name>
</gene>
<dbReference type="Gene3D" id="2.120.10.30">
    <property type="entry name" value="TolB, C-terminal domain"/>
    <property type="match status" value="2"/>
</dbReference>
<dbReference type="RefSeq" id="WP_073582808.1">
    <property type="nucleotide sequence ID" value="NZ_CBCSEA010000004.1"/>
</dbReference>
<evidence type="ECO:0000313" key="4">
    <source>
        <dbReference type="Proteomes" id="UP000184611"/>
    </source>
</evidence>
<dbReference type="OrthoDB" id="108903at2"/>
<organism evidence="3 4">
    <name type="scientific">Flavobacterium cucumis</name>
    <dbReference type="NCBI Taxonomy" id="416016"/>
    <lineage>
        <taxon>Bacteria</taxon>
        <taxon>Pseudomonadati</taxon>
        <taxon>Bacteroidota</taxon>
        <taxon>Flavobacteriia</taxon>
        <taxon>Flavobacteriales</taxon>
        <taxon>Flavobacteriaceae</taxon>
        <taxon>Flavobacterium</taxon>
    </lineage>
</organism>
<dbReference type="Pfam" id="PF07676">
    <property type="entry name" value="PD40"/>
    <property type="match status" value="3"/>
</dbReference>
<evidence type="ECO:0000313" key="3">
    <source>
        <dbReference type="EMBL" id="SHO73045.1"/>
    </source>
</evidence>
<dbReference type="SUPFAM" id="SSF82171">
    <property type="entry name" value="DPP6 N-terminal domain-like"/>
    <property type="match status" value="1"/>
</dbReference>
<evidence type="ECO:0000256" key="1">
    <source>
        <dbReference type="ARBA" id="ARBA00009820"/>
    </source>
</evidence>
<proteinExistence type="inferred from homology"/>
<reference evidence="4" key="1">
    <citation type="submission" date="2016-12" db="EMBL/GenBank/DDBJ databases">
        <authorList>
            <person name="Varghese N."/>
            <person name="Submissions S."/>
        </authorList>
    </citation>
    <scope>NUCLEOTIDE SEQUENCE [LARGE SCALE GENOMIC DNA]</scope>
    <source>
        <strain evidence="4">DSM 18830</strain>
    </source>
</reference>
<dbReference type="STRING" id="416016.SAMN05443547_1395"/>
<evidence type="ECO:0000256" key="2">
    <source>
        <dbReference type="SAM" id="SignalP"/>
    </source>
</evidence>
<dbReference type="PANTHER" id="PTHR36842">
    <property type="entry name" value="PROTEIN TOLB HOMOLOG"/>
    <property type="match status" value="1"/>
</dbReference>
<feature type="chain" id="PRO_5012613397" evidence="2">
    <location>
        <begin position="23"/>
        <end position="335"/>
    </location>
</feature>
<keyword evidence="4" id="KW-1185">Reference proteome</keyword>
<dbReference type="Proteomes" id="UP000184611">
    <property type="component" value="Unassembled WGS sequence"/>
</dbReference>
<protein>
    <submittedName>
        <fullName evidence="3">TolB protein</fullName>
    </submittedName>
</protein>
<feature type="signal peptide" evidence="2">
    <location>
        <begin position="1"/>
        <end position="22"/>
    </location>
</feature>
<sequence>MKKTIILSSAVAVLILNSCASSKPAPVKLSGPQVTASAKELVRITDDIVAEFQPSLSPNGKKLLYVIRDDANDNYNKWSIRLKNDVMLPGFTPLIGNKTDRPSWIDNENFIFTYYASKPTIAVTSINKLGLTYIGQNAYGDFDADASVSPDGKKIVLTTTLQDTRNICLVNRDGSSFTVLSEGINPKWNPKGDKLLYTKLSGDFYQLFELDLKSFQSTQITTGEQHSTNGAYSPDGKHVVFIGTKDKFSHLFVMKINGTSLTQITSGASNETQPFWGVDGNIYFASTAGARQPEKTSYKYSNIFARTTNSTINQELSAFSYPYTDIWRVQPLIVE</sequence>
<dbReference type="PANTHER" id="PTHR36842:SF1">
    <property type="entry name" value="PROTEIN TOLB"/>
    <property type="match status" value="1"/>
</dbReference>
<dbReference type="InterPro" id="IPR011659">
    <property type="entry name" value="WD40"/>
</dbReference>
<accession>A0A1M7ZVX9</accession>